<name>A0AAY5KFY8_ESOLU</name>
<dbReference type="Gene3D" id="1.20.1070.10">
    <property type="entry name" value="Rhodopsin 7-helix transmembrane proteins"/>
    <property type="match status" value="1"/>
</dbReference>
<dbReference type="GO" id="GO:0005886">
    <property type="term" value="C:plasma membrane"/>
    <property type="evidence" value="ECO:0007669"/>
    <property type="project" value="TreeGrafter"/>
</dbReference>
<dbReference type="InterPro" id="IPR017983">
    <property type="entry name" value="GPCR_2_secretin-like_CS"/>
</dbReference>
<feature type="transmembrane region" description="Helical" evidence="5">
    <location>
        <begin position="64"/>
        <end position="85"/>
    </location>
</feature>
<dbReference type="Ensembl" id="ENSELUT00000110072.1">
    <property type="protein sequence ID" value="ENSELUP00000085262.1"/>
    <property type="gene ID" value="ENSELUG00000037045.1"/>
</dbReference>
<comment type="subcellular location">
    <subcellularLocation>
        <location evidence="1">Membrane</location>
        <topology evidence="1">Multi-pass membrane protein</topology>
    </subcellularLocation>
</comment>
<sequence length="117" mass="12935">MDIGVPLGIVSLILAIQKDAYGSAEPADSDEALQASEAVASLTFLLGLTWPITFFTWGPARVPLLYLFTILNSLQGFFIFVFHCLMKENVRKQWKIHLSTMRSSLTSSTMRSSLAPP</sequence>
<evidence type="ECO:0000256" key="3">
    <source>
        <dbReference type="ARBA" id="ARBA00022989"/>
    </source>
</evidence>
<dbReference type="PANTHER" id="PTHR12011">
    <property type="entry name" value="ADHESION G-PROTEIN COUPLED RECEPTOR"/>
    <property type="match status" value="1"/>
</dbReference>
<reference evidence="6" key="3">
    <citation type="submission" date="2025-09" db="UniProtKB">
        <authorList>
            <consortium name="Ensembl"/>
        </authorList>
    </citation>
    <scope>IDENTIFICATION</scope>
</reference>
<feature type="transmembrane region" description="Helical" evidence="5">
    <location>
        <begin position="38"/>
        <end position="58"/>
    </location>
</feature>
<organism evidence="6 7">
    <name type="scientific">Esox lucius</name>
    <name type="common">Northern pike</name>
    <dbReference type="NCBI Taxonomy" id="8010"/>
    <lineage>
        <taxon>Eukaryota</taxon>
        <taxon>Metazoa</taxon>
        <taxon>Chordata</taxon>
        <taxon>Craniata</taxon>
        <taxon>Vertebrata</taxon>
        <taxon>Euteleostomi</taxon>
        <taxon>Actinopterygii</taxon>
        <taxon>Neopterygii</taxon>
        <taxon>Teleostei</taxon>
        <taxon>Protacanthopterygii</taxon>
        <taxon>Esociformes</taxon>
        <taxon>Esocidae</taxon>
        <taxon>Esox</taxon>
    </lineage>
</organism>
<evidence type="ECO:0008006" key="8">
    <source>
        <dbReference type="Google" id="ProtNLM"/>
    </source>
</evidence>
<dbReference type="GO" id="GO:0007189">
    <property type="term" value="P:adenylate cyclase-activating G protein-coupled receptor signaling pathway"/>
    <property type="evidence" value="ECO:0007669"/>
    <property type="project" value="TreeGrafter"/>
</dbReference>
<dbReference type="Pfam" id="PF00002">
    <property type="entry name" value="7tm_2"/>
    <property type="match status" value="1"/>
</dbReference>
<evidence type="ECO:0000256" key="2">
    <source>
        <dbReference type="ARBA" id="ARBA00022692"/>
    </source>
</evidence>
<reference evidence="6 7" key="1">
    <citation type="submission" date="2020-02" db="EMBL/GenBank/DDBJ databases">
        <title>Esox lucius (northern pike) genome, fEsoLuc1, primary haplotype.</title>
        <authorList>
            <person name="Myers G."/>
            <person name="Karagic N."/>
            <person name="Meyer A."/>
            <person name="Pippel M."/>
            <person name="Reichard M."/>
            <person name="Winkler S."/>
            <person name="Tracey A."/>
            <person name="Sims Y."/>
            <person name="Howe K."/>
            <person name="Rhie A."/>
            <person name="Formenti G."/>
            <person name="Durbin R."/>
            <person name="Fedrigo O."/>
            <person name="Jarvis E.D."/>
        </authorList>
    </citation>
    <scope>NUCLEOTIDE SEQUENCE [LARGE SCALE GENOMIC DNA]</scope>
</reference>
<proteinExistence type="predicted"/>
<accession>A0AAY5KFY8</accession>
<dbReference type="PROSITE" id="PS00650">
    <property type="entry name" value="G_PROTEIN_RECEP_F2_2"/>
    <property type="match status" value="1"/>
</dbReference>
<dbReference type="GeneTree" id="ENSGT00940000155621"/>
<reference evidence="6" key="2">
    <citation type="submission" date="2025-08" db="UniProtKB">
        <authorList>
            <consortium name="Ensembl"/>
        </authorList>
    </citation>
    <scope>IDENTIFICATION</scope>
</reference>
<keyword evidence="7" id="KW-1185">Reference proteome</keyword>
<dbReference type="AlphaFoldDB" id="A0AAY5KFY8"/>
<dbReference type="InterPro" id="IPR000832">
    <property type="entry name" value="GPCR_2_secretin-like"/>
</dbReference>
<dbReference type="PANTHER" id="PTHR12011:SF277">
    <property type="entry name" value="ADHESION G-PROTEIN COUPLED RECEPTOR G4"/>
    <property type="match status" value="1"/>
</dbReference>
<keyword evidence="3 5" id="KW-1133">Transmembrane helix</keyword>
<keyword evidence="4 5" id="KW-0472">Membrane</keyword>
<dbReference type="Proteomes" id="UP000265140">
    <property type="component" value="Chromosome 4"/>
</dbReference>
<dbReference type="GO" id="GO:0004930">
    <property type="term" value="F:G protein-coupled receptor activity"/>
    <property type="evidence" value="ECO:0007669"/>
    <property type="project" value="InterPro"/>
</dbReference>
<evidence type="ECO:0000313" key="6">
    <source>
        <dbReference type="Ensembl" id="ENSELUP00000085262.1"/>
    </source>
</evidence>
<evidence type="ECO:0000313" key="7">
    <source>
        <dbReference type="Proteomes" id="UP000265140"/>
    </source>
</evidence>
<protein>
    <recommendedName>
        <fullName evidence="8">G-protein coupled receptors family 2 profile 2 domain-containing protein</fullName>
    </recommendedName>
</protein>
<evidence type="ECO:0000256" key="1">
    <source>
        <dbReference type="ARBA" id="ARBA00004141"/>
    </source>
</evidence>
<evidence type="ECO:0000256" key="4">
    <source>
        <dbReference type="ARBA" id="ARBA00023136"/>
    </source>
</evidence>
<evidence type="ECO:0000256" key="5">
    <source>
        <dbReference type="SAM" id="Phobius"/>
    </source>
</evidence>
<keyword evidence="2 5" id="KW-0812">Transmembrane</keyword>